<evidence type="ECO:0000313" key="2">
    <source>
        <dbReference type="Proteomes" id="UP000728032"/>
    </source>
</evidence>
<evidence type="ECO:0000313" key="1">
    <source>
        <dbReference type="EMBL" id="CAD7654621.1"/>
    </source>
</evidence>
<accession>A0A7R9M971</accession>
<reference evidence="1" key="1">
    <citation type="submission" date="2020-11" db="EMBL/GenBank/DDBJ databases">
        <authorList>
            <person name="Tran Van P."/>
        </authorList>
    </citation>
    <scope>NUCLEOTIDE SEQUENCE</scope>
</reference>
<gene>
    <name evidence="1" type="ORF">ONB1V03_LOCUS11268</name>
</gene>
<proteinExistence type="predicted"/>
<name>A0A7R9M971_9ACAR</name>
<sequence>MPVFKEITDYNGFNHLESNRISELLSASDDNEKTLCIPVEVIKREKTDIFNKTKPIVDRLLAVWQRDSVIMELVQLEQQLYIYLLQSNQ</sequence>
<protein>
    <submittedName>
        <fullName evidence="1">Uncharacterized protein</fullName>
    </submittedName>
</protein>
<dbReference type="Proteomes" id="UP000728032">
    <property type="component" value="Unassembled WGS sequence"/>
</dbReference>
<organism evidence="1">
    <name type="scientific">Oppiella nova</name>
    <dbReference type="NCBI Taxonomy" id="334625"/>
    <lineage>
        <taxon>Eukaryota</taxon>
        <taxon>Metazoa</taxon>
        <taxon>Ecdysozoa</taxon>
        <taxon>Arthropoda</taxon>
        <taxon>Chelicerata</taxon>
        <taxon>Arachnida</taxon>
        <taxon>Acari</taxon>
        <taxon>Acariformes</taxon>
        <taxon>Sarcoptiformes</taxon>
        <taxon>Oribatida</taxon>
        <taxon>Brachypylina</taxon>
        <taxon>Oppioidea</taxon>
        <taxon>Oppiidae</taxon>
        <taxon>Oppiella</taxon>
    </lineage>
</organism>
<keyword evidence="2" id="KW-1185">Reference proteome</keyword>
<dbReference type="AlphaFoldDB" id="A0A7R9M971"/>
<dbReference type="EMBL" id="OC923082">
    <property type="protein sequence ID" value="CAD7654621.1"/>
    <property type="molecule type" value="Genomic_DNA"/>
</dbReference>
<dbReference type="EMBL" id="CAJPVJ010008257">
    <property type="protein sequence ID" value="CAG2171808.1"/>
    <property type="molecule type" value="Genomic_DNA"/>
</dbReference>